<proteinExistence type="predicted"/>
<feature type="chain" id="PRO_5040341733" description="DUF4148 domain-containing protein" evidence="1">
    <location>
        <begin position="23"/>
        <end position="103"/>
    </location>
</feature>
<reference evidence="2" key="1">
    <citation type="submission" date="2021-04" db="EMBL/GenBank/DDBJ databases">
        <authorList>
            <person name="Vanwijnsberghe S."/>
        </authorList>
    </citation>
    <scope>NUCLEOTIDE SEQUENCE</scope>
    <source>
        <strain evidence="2">LMG 31841</strain>
    </source>
</reference>
<dbReference type="InterPro" id="IPR025421">
    <property type="entry name" value="DUF4148"/>
</dbReference>
<keyword evidence="1" id="KW-0732">Signal</keyword>
<gene>
    <name evidence="2" type="ORF">LMG31841_01606</name>
</gene>
<evidence type="ECO:0008006" key="4">
    <source>
        <dbReference type="Google" id="ProtNLM"/>
    </source>
</evidence>
<dbReference type="RefSeq" id="WP_228875585.1">
    <property type="nucleotide sequence ID" value="NZ_CAJQZC010000002.1"/>
</dbReference>
<dbReference type="EMBL" id="CAJQZC010000002">
    <property type="protein sequence ID" value="CAG4892368.1"/>
    <property type="molecule type" value="Genomic_DNA"/>
</dbReference>
<feature type="signal peptide" evidence="1">
    <location>
        <begin position="1"/>
        <end position="22"/>
    </location>
</feature>
<organism evidence="2 3">
    <name type="scientific">Paraburkholderia saeva</name>
    <dbReference type="NCBI Taxonomy" id="2777537"/>
    <lineage>
        <taxon>Bacteria</taxon>
        <taxon>Pseudomonadati</taxon>
        <taxon>Pseudomonadota</taxon>
        <taxon>Betaproteobacteria</taxon>
        <taxon>Burkholderiales</taxon>
        <taxon>Burkholderiaceae</taxon>
        <taxon>Paraburkholderia</taxon>
    </lineage>
</organism>
<evidence type="ECO:0000313" key="3">
    <source>
        <dbReference type="Proteomes" id="UP000789704"/>
    </source>
</evidence>
<sequence>MKRIHQALVLAAALALPLASHAESTATRAQVRAELVAAEQAGTCPMSDAHYPDAAVGRPVVRQSQGDAYGSSTHGSFASGFSKLGTHIKGTHDVSFDDVYRGQ</sequence>
<evidence type="ECO:0000256" key="1">
    <source>
        <dbReference type="SAM" id="SignalP"/>
    </source>
</evidence>
<keyword evidence="3" id="KW-1185">Reference proteome</keyword>
<evidence type="ECO:0000313" key="2">
    <source>
        <dbReference type="EMBL" id="CAG4892368.1"/>
    </source>
</evidence>
<name>A0A9N8RUQ3_9BURK</name>
<dbReference type="Pfam" id="PF13663">
    <property type="entry name" value="DUF4148"/>
    <property type="match status" value="1"/>
</dbReference>
<dbReference type="AlphaFoldDB" id="A0A9N8RUQ3"/>
<comment type="caution">
    <text evidence="2">The sequence shown here is derived from an EMBL/GenBank/DDBJ whole genome shotgun (WGS) entry which is preliminary data.</text>
</comment>
<protein>
    <recommendedName>
        <fullName evidence="4">DUF4148 domain-containing protein</fullName>
    </recommendedName>
</protein>
<accession>A0A9N8RUQ3</accession>
<dbReference type="Proteomes" id="UP000789704">
    <property type="component" value="Unassembled WGS sequence"/>
</dbReference>